<evidence type="ECO:0000313" key="2">
    <source>
        <dbReference type="Proteomes" id="UP001186974"/>
    </source>
</evidence>
<gene>
    <name evidence="1" type="ORF">LTS18_005757</name>
</gene>
<dbReference type="EMBL" id="JAWDJW010001380">
    <property type="protein sequence ID" value="KAK3079093.1"/>
    <property type="molecule type" value="Genomic_DNA"/>
</dbReference>
<proteinExistence type="predicted"/>
<comment type="caution">
    <text evidence="1">The sequence shown here is derived from an EMBL/GenBank/DDBJ whole genome shotgun (WGS) entry which is preliminary data.</text>
</comment>
<keyword evidence="2" id="KW-1185">Reference proteome</keyword>
<sequence length="257" mass="29598">LSKEPIGRIETGFAASPPIRQYWVQIQQGSKEILGCRSPPKDKSFYALNWLIQALCDERQLRLARLPYLMDELARTMEQDTGAKEPVHSWVANQISKLAVFAHCMHQVGLYQPWAATFASRMVDKKDEVEQDYADTLKMIDPYLKVPGPTNMVSLAILSDGNFDYPLARSRNRKNIEAMRLAEANLDSFYRSVWQLVPTKLDAERPIQFHEPHPGGKIPFTTARRHGRRLKRAYGWHREMFVPKQRGIARCCEMKAI</sequence>
<reference evidence="1" key="1">
    <citation type="submission" date="2024-09" db="EMBL/GenBank/DDBJ databases">
        <title>Black Yeasts Isolated from many extreme environments.</title>
        <authorList>
            <person name="Coleine C."/>
            <person name="Stajich J.E."/>
            <person name="Selbmann L."/>
        </authorList>
    </citation>
    <scope>NUCLEOTIDE SEQUENCE</scope>
    <source>
        <strain evidence="1">CCFEE 5737</strain>
    </source>
</reference>
<feature type="non-terminal residue" evidence="1">
    <location>
        <position position="1"/>
    </location>
</feature>
<accession>A0ACC3DR19</accession>
<organism evidence="1 2">
    <name type="scientific">Coniosporium uncinatum</name>
    <dbReference type="NCBI Taxonomy" id="93489"/>
    <lineage>
        <taxon>Eukaryota</taxon>
        <taxon>Fungi</taxon>
        <taxon>Dikarya</taxon>
        <taxon>Ascomycota</taxon>
        <taxon>Pezizomycotina</taxon>
        <taxon>Dothideomycetes</taxon>
        <taxon>Dothideomycetes incertae sedis</taxon>
        <taxon>Coniosporium</taxon>
    </lineage>
</organism>
<dbReference type="Proteomes" id="UP001186974">
    <property type="component" value="Unassembled WGS sequence"/>
</dbReference>
<protein>
    <submittedName>
        <fullName evidence="1">Uncharacterized protein</fullName>
    </submittedName>
</protein>
<name>A0ACC3DR19_9PEZI</name>
<evidence type="ECO:0000313" key="1">
    <source>
        <dbReference type="EMBL" id="KAK3079093.1"/>
    </source>
</evidence>